<organism evidence="6 7">
    <name type="scientific">Aureliella helgolandensis</name>
    <dbReference type="NCBI Taxonomy" id="2527968"/>
    <lineage>
        <taxon>Bacteria</taxon>
        <taxon>Pseudomonadati</taxon>
        <taxon>Planctomycetota</taxon>
        <taxon>Planctomycetia</taxon>
        <taxon>Pirellulales</taxon>
        <taxon>Pirellulaceae</taxon>
        <taxon>Aureliella</taxon>
    </lineage>
</organism>
<dbReference type="InterPro" id="IPR029000">
    <property type="entry name" value="Cyclophilin-like_dom_sf"/>
</dbReference>
<dbReference type="InterPro" id="IPR013783">
    <property type="entry name" value="Ig-like_fold"/>
</dbReference>
<dbReference type="Gene3D" id="3.40.30.10">
    <property type="entry name" value="Glutaredoxin"/>
    <property type="match status" value="1"/>
</dbReference>
<dbReference type="Pfam" id="PF00160">
    <property type="entry name" value="Pro_isomerase"/>
    <property type="match status" value="1"/>
</dbReference>
<keyword evidence="7" id="KW-1185">Reference proteome</keyword>
<dbReference type="GO" id="GO:0030246">
    <property type="term" value="F:carbohydrate binding"/>
    <property type="evidence" value="ECO:0007669"/>
    <property type="project" value="InterPro"/>
</dbReference>
<evidence type="ECO:0000259" key="5">
    <source>
        <dbReference type="PROSITE" id="PS50072"/>
    </source>
</evidence>
<keyword evidence="2" id="KW-0697">Rotamase</keyword>
<dbReference type="InterPro" id="IPR002130">
    <property type="entry name" value="Cyclophilin-type_PPIase_dom"/>
</dbReference>
<dbReference type="SUPFAM" id="SSF49313">
    <property type="entry name" value="Cadherin-like"/>
    <property type="match status" value="1"/>
</dbReference>
<dbReference type="GO" id="GO:0016020">
    <property type="term" value="C:membrane"/>
    <property type="evidence" value="ECO:0007669"/>
    <property type="project" value="InterPro"/>
</dbReference>
<evidence type="ECO:0000256" key="2">
    <source>
        <dbReference type="ARBA" id="ARBA00023110"/>
    </source>
</evidence>
<dbReference type="Pfam" id="PF17963">
    <property type="entry name" value="Big_9"/>
    <property type="match status" value="4"/>
</dbReference>
<feature type="domain" description="PPIase cyclophilin-type" evidence="5">
    <location>
        <begin position="243"/>
        <end position="384"/>
    </location>
</feature>
<dbReference type="Pfam" id="PF05345">
    <property type="entry name" value="He_PIG"/>
    <property type="match status" value="1"/>
</dbReference>
<dbReference type="EMBL" id="CP036298">
    <property type="protein sequence ID" value="QDV27493.1"/>
    <property type="molecule type" value="Genomic_DNA"/>
</dbReference>
<dbReference type="Pfam" id="PF19077">
    <property type="entry name" value="Big_13"/>
    <property type="match status" value="1"/>
</dbReference>
<sequence>MTRREKRQRFSQWLAEMFGPSGVSSGMSRRTILVEPLESRQLMAGDGFMSLLGITAAESSNPDTSSASHAVVAEGELSGEGEDAIDLVAFAKALTDSGTRFYGASWCEFCTAQKQLFEDGYKYLPFIEVTNADRTPNAVATTEGIIEYPTWEFPDSTRLTGVQSLQTLATRAGITIPLSSTPSVADLPNVTVGLDSPLHVPVDAYDANGNPLTITVTSSDPSILTAEVLTGNQSLKLAIDGYGDMVFELFEDKAPLPTGRVISLANDGFYDGISFHRVVNNFVIQGGDPTGTGSGGSTLGDFDDQYHLDLQHNASGILSFAKSSDDTNDSQFFITEGPQRFLDFQHSVFGILTEGEAVREAISNTATNASDKPINAVTIDSATVFSDTENGVLFLKPTGNGSGPVTITVNVADGEGNTTTKTFTATVAADVANGAPFLNPIPSVETSLNTPVTVNLSSQDAENDTRIYSVQALGSTAFDVTVDSATGVATVTPPTGFTGQLQFRATVRQTTTPTTSSPDDNQVVTVTVTSQSVPTGIDLSDGSDSGISATDNITNSQTLVFNIAGTEVGATVEVRSGGNVVGSAVATGATTAVTVTNVSGLGEGAALFTATQTLNGSTSGESPSLSVVLDRTLPEAASTAGVPANAIVGQPITANLEHSEEGQGLVYSLNSPPTGVTINAQTGQISWTPTAEQLGAHTLEVVLTDPAGNVTNQNVPLNVIEQPQVKFSLVTVDMSGQPITTIAAGQNFKVQVVVDDVRDGADATGVFAAYLDLLFDSAVIEPIATNPISRPSPYTQSPSGSLTTAGLIDELGAFSSSTERLGSDPRVLVEVTFLAKAAGNANLRTEAADASPAHDVLLYDQSSGDPTDRVEYGKNEFAVGANFELEDDVFNFDEDSGASTLDVLTNDSVTGGAVLTIASVGNTSGGGTVTVASDGKTLVYTPAANFNGAETFTYTAQNQEGVQRTATVTVQVTDINDPPVALNDTFSVVRNSNQNVLEVLANDSTGVDDSNSETLTISAVSTGSAGGTIQVGPSGLTLRYTPLTGFQGSETFTYTLSDGRGGTDTGTVSVSVDLQNPPPTPVNDSFTVAEDAAQASFDVLANDSSDDPDETLSVSAVGVSKVGSTVTVSSDGLQVLYKPGANFSGTEILTYTLRDSGGATSDGLMTFTVTPVNDAPDAVDDTLTAVSSAASSPLDVLANDLNPDAGEVLTITAVSQPPSGKGTIAIATDGKSLVYTSPNSTFEGDFAVTYTISDGNGMTDTATVNVAVRNFLPRQFSGKVTFGDQAMVGGFINGLELSLTGTDTTGATVSKTTTVGSDGSYAFPDLAPGSYTLTRAAQPFLHDDGSVITINSAATDGDVVNDMTVSGGLRPQFFGIRDFLGSQTQSSVWFVLDSAGAEQGHFGYGDWANVDDLGASLIEDRSTLLVTGTNTAQQNLTASVPINGSQAVHVSGQASGSLLLRIEGGTTAINLAPPATATTAAASSLSAEGEGAAAVPSSPTIQGVNWGASRSDSSSEESSSGIVQRELANPEAAASVMSGAAVDSAMAAVMPALQLRLSEALSDSLTADGEQSLEVNDGLIAGL</sequence>
<dbReference type="Gene3D" id="2.60.40.10">
    <property type="entry name" value="Immunoglobulins"/>
    <property type="match status" value="2"/>
</dbReference>
<dbReference type="CDD" id="cd00317">
    <property type="entry name" value="cyclophilin"/>
    <property type="match status" value="1"/>
</dbReference>
<dbReference type="EC" id="5.2.1.8" evidence="1"/>
<proteinExistence type="predicted"/>
<evidence type="ECO:0000313" key="6">
    <source>
        <dbReference type="EMBL" id="QDV27493.1"/>
    </source>
</evidence>
<dbReference type="PRINTS" id="PR00153">
    <property type="entry name" value="CSAPPISMRASE"/>
</dbReference>
<dbReference type="KEGG" id="ahel:Q31a_58820"/>
<dbReference type="SUPFAM" id="SSF49452">
    <property type="entry name" value="Starch-binding domain-like"/>
    <property type="match status" value="1"/>
</dbReference>
<accession>A0A518GFX2</accession>
<dbReference type="InterPro" id="IPR044666">
    <property type="entry name" value="Cyclophilin_A-like"/>
</dbReference>
<dbReference type="PROSITE" id="PS50072">
    <property type="entry name" value="CSA_PPIASE_2"/>
    <property type="match status" value="1"/>
</dbReference>
<evidence type="ECO:0000256" key="3">
    <source>
        <dbReference type="ARBA" id="ARBA00023235"/>
    </source>
</evidence>
<dbReference type="InterPro" id="IPR015919">
    <property type="entry name" value="Cadherin-like_sf"/>
</dbReference>
<reference evidence="6 7" key="1">
    <citation type="submission" date="2019-02" db="EMBL/GenBank/DDBJ databases">
        <title>Deep-cultivation of Planctomycetes and their phenomic and genomic characterization uncovers novel biology.</title>
        <authorList>
            <person name="Wiegand S."/>
            <person name="Jogler M."/>
            <person name="Boedeker C."/>
            <person name="Pinto D."/>
            <person name="Vollmers J."/>
            <person name="Rivas-Marin E."/>
            <person name="Kohn T."/>
            <person name="Peeters S.H."/>
            <person name="Heuer A."/>
            <person name="Rast P."/>
            <person name="Oberbeckmann S."/>
            <person name="Bunk B."/>
            <person name="Jeske O."/>
            <person name="Meyerdierks A."/>
            <person name="Storesund J.E."/>
            <person name="Kallscheuer N."/>
            <person name="Luecker S."/>
            <person name="Lage O.M."/>
            <person name="Pohl T."/>
            <person name="Merkel B.J."/>
            <person name="Hornburger P."/>
            <person name="Mueller R.-W."/>
            <person name="Bruemmer F."/>
            <person name="Labrenz M."/>
            <person name="Spormann A.M."/>
            <person name="Op den Camp H."/>
            <person name="Overmann J."/>
            <person name="Amann R."/>
            <person name="Jetten M.S.M."/>
            <person name="Mascher T."/>
            <person name="Medema M.H."/>
            <person name="Devos D.P."/>
            <person name="Kaster A.-K."/>
            <person name="Ovreas L."/>
            <person name="Rohde M."/>
            <person name="Galperin M.Y."/>
            <person name="Jogler C."/>
        </authorList>
    </citation>
    <scope>NUCLEOTIDE SEQUENCE [LARGE SCALE GENOMIC DNA]</scope>
    <source>
        <strain evidence="6 7">Q31a</strain>
    </source>
</reference>
<feature type="compositionally biased region" description="Low complexity" evidence="4">
    <location>
        <begin position="1509"/>
        <end position="1520"/>
    </location>
</feature>
<evidence type="ECO:0000313" key="7">
    <source>
        <dbReference type="Proteomes" id="UP000318017"/>
    </source>
</evidence>
<gene>
    <name evidence="6" type="ORF">Q31a_58820</name>
</gene>
<dbReference type="PANTHER" id="PTHR45625">
    <property type="entry name" value="PEPTIDYL-PROLYL CIS-TRANS ISOMERASE-RELATED"/>
    <property type="match status" value="1"/>
</dbReference>
<dbReference type="Gene3D" id="2.60.40.1120">
    <property type="entry name" value="Carboxypeptidase-like, regulatory domain"/>
    <property type="match status" value="1"/>
</dbReference>
<dbReference type="SUPFAM" id="SSF50891">
    <property type="entry name" value="Cyclophilin-like"/>
    <property type="match status" value="1"/>
</dbReference>
<keyword evidence="3 6" id="KW-0413">Isomerase</keyword>
<protein>
    <recommendedName>
        <fullName evidence="1">peptidylprolyl isomerase</fullName>
        <ecNumber evidence="1">5.2.1.8</ecNumber>
    </recommendedName>
</protein>
<dbReference type="GO" id="GO:0005509">
    <property type="term" value="F:calcium ion binding"/>
    <property type="evidence" value="ECO:0007669"/>
    <property type="project" value="InterPro"/>
</dbReference>
<dbReference type="GO" id="GO:0003755">
    <property type="term" value="F:peptidyl-prolyl cis-trans isomerase activity"/>
    <property type="evidence" value="ECO:0007669"/>
    <property type="project" value="UniProtKB-KW"/>
</dbReference>
<dbReference type="InterPro" id="IPR044016">
    <property type="entry name" value="Big_13"/>
</dbReference>
<dbReference type="NCBIfam" id="NF012211">
    <property type="entry name" value="tand_rpt_95"/>
    <property type="match status" value="4"/>
</dbReference>
<evidence type="ECO:0000256" key="4">
    <source>
        <dbReference type="SAM" id="MobiDB-lite"/>
    </source>
</evidence>
<dbReference type="RefSeq" id="WP_145084976.1">
    <property type="nucleotide sequence ID" value="NZ_CP036298.1"/>
</dbReference>
<dbReference type="InterPro" id="IPR013784">
    <property type="entry name" value="Carb-bd-like_fold"/>
</dbReference>
<evidence type="ECO:0000256" key="1">
    <source>
        <dbReference type="ARBA" id="ARBA00013194"/>
    </source>
</evidence>
<name>A0A518GFX2_9BACT</name>
<dbReference type="PANTHER" id="PTHR45625:SF4">
    <property type="entry name" value="PEPTIDYLPROLYL ISOMERASE DOMAIN AND WD REPEAT-CONTAINING PROTEIN 1"/>
    <property type="match status" value="1"/>
</dbReference>
<dbReference type="Gene3D" id="2.40.100.10">
    <property type="entry name" value="Cyclophilin-like"/>
    <property type="match status" value="1"/>
</dbReference>
<feature type="region of interest" description="Disordered" evidence="4">
    <location>
        <begin position="1491"/>
        <end position="1524"/>
    </location>
</feature>
<dbReference type="Gene3D" id="2.60.40.2810">
    <property type="match status" value="4"/>
</dbReference>
<dbReference type="OrthoDB" id="270889at2"/>
<dbReference type="Proteomes" id="UP000318017">
    <property type="component" value="Chromosome"/>
</dbReference>